<dbReference type="EMBL" id="MCHY01000009">
    <property type="protein sequence ID" value="RKD22721.1"/>
    <property type="molecule type" value="Genomic_DNA"/>
</dbReference>
<dbReference type="RefSeq" id="WP_120190199.1">
    <property type="nucleotide sequence ID" value="NZ_MCHY01000009.1"/>
</dbReference>
<evidence type="ECO:0000313" key="2">
    <source>
        <dbReference type="EMBL" id="RKD22721.1"/>
    </source>
</evidence>
<dbReference type="OrthoDB" id="2678812at2"/>
<keyword evidence="1" id="KW-0812">Transmembrane</keyword>
<evidence type="ECO:0000313" key="3">
    <source>
        <dbReference type="Proteomes" id="UP000284219"/>
    </source>
</evidence>
<reference evidence="2 3" key="1">
    <citation type="submission" date="2016-08" db="EMBL/GenBank/DDBJ databases">
        <title>Novel Firmicute Genomes.</title>
        <authorList>
            <person name="Poppleton D.I."/>
            <person name="Gribaldo S."/>
        </authorList>
    </citation>
    <scope>NUCLEOTIDE SEQUENCE [LARGE SCALE GENOMIC DNA]</scope>
    <source>
        <strain evidence="2 3">RAOx-1</strain>
    </source>
</reference>
<keyword evidence="1" id="KW-1133">Transmembrane helix</keyword>
<organism evidence="2 3">
    <name type="scientific">Ammoniphilus oxalaticus</name>
    <dbReference type="NCBI Taxonomy" id="66863"/>
    <lineage>
        <taxon>Bacteria</taxon>
        <taxon>Bacillati</taxon>
        <taxon>Bacillota</taxon>
        <taxon>Bacilli</taxon>
        <taxon>Bacillales</taxon>
        <taxon>Paenibacillaceae</taxon>
        <taxon>Aneurinibacillus group</taxon>
        <taxon>Ammoniphilus</taxon>
    </lineage>
</organism>
<feature type="transmembrane region" description="Helical" evidence="1">
    <location>
        <begin position="6"/>
        <end position="23"/>
    </location>
</feature>
<comment type="caution">
    <text evidence="2">The sequence shown here is derived from an EMBL/GenBank/DDBJ whole genome shotgun (WGS) entry which is preliminary data.</text>
</comment>
<proteinExistence type="predicted"/>
<evidence type="ECO:0000256" key="1">
    <source>
        <dbReference type="SAM" id="Phobius"/>
    </source>
</evidence>
<dbReference type="AlphaFoldDB" id="A0A419SG03"/>
<sequence>MKTWLIVTLIVLLVVGIVYFFLYRRMKGQADQFNKMYSAHKDVRDIFVLNKKIVKQPVRPGLKFPKVKTYQVVGRVTISQSQKGANFSSTQNFTFMIEKKEYEKIDINRRYRVEVAGNYIGKVLKSRK</sequence>
<name>A0A419SG03_9BACL</name>
<keyword evidence="1" id="KW-0472">Membrane</keyword>
<keyword evidence="3" id="KW-1185">Reference proteome</keyword>
<protein>
    <submittedName>
        <fullName evidence="2">Uncharacterized protein</fullName>
    </submittedName>
</protein>
<dbReference type="Proteomes" id="UP000284219">
    <property type="component" value="Unassembled WGS sequence"/>
</dbReference>
<accession>A0A419SG03</accession>
<gene>
    <name evidence="2" type="ORF">BEP19_10735</name>
</gene>